<comment type="function">
    <text evidence="2 16">Cell wall formation.</text>
</comment>
<dbReference type="InterPro" id="IPR016166">
    <property type="entry name" value="FAD-bd_PCMH"/>
</dbReference>
<dbReference type="HOGENOM" id="CLU_035304_1_1_9"/>
<evidence type="ECO:0000256" key="5">
    <source>
        <dbReference type="ARBA" id="ARBA00022490"/>
    </source>
</evidence>
<feature type="active site" description="Proton donor" evidence="16">
    <location>
        <position position="226"/>
    </location>
</feature>
<accession>E7MZG7</accession>
<dbReference type="Proteomes" id="UP000004633">
    <property type="component" value="Unassembled WGS sequence"/>
</dbReference>
<dbReference type="SUPFAM" id="SSF56176">
    <property type="entry name" value="FAD-binding/transporter-associated domain-like"/>
    <property type="match status" value="1"/>
</dbReference>
<dbReference type="SUPFAM" id="SSF56194">
    <property type="entry name" value="Uridine diphospho-N-Acetylenolpyruvylglucosamine reductase, MurB, C-terminal domain"/>
    <property type="match status" value="1"/>
</dbReference>
<comment type="catalytic activity">
    <reaction evidence="15 16">
        <text>UDP-N-acetyl-alpha-D-muramate + NADP(+) = UDP-N-acetyl-3-O-(1-carboxyvinyl)-alpha-D-glucosamine + NADPH + H(+)</text>
        <dbReference type="Rhea" id="RHEA:12248"/>
        <dbReference type="ChEBI" id="CHEBI:15378"/>
        <dbReference type="ChEBI" id="CHEBI:57783"/>
        <dbReference type="ChEBI" id="CHEBI:58349"/>
        <dbReference type="ChEBI" id="CHEBI:68483"/>
        <dbReference type="ChEBI" id="CHEBI:70757"/>
        <dbReference type="EC" id="1.3.1.98"/>
    </reaction>
</comment>
<dbReference type="Gene3D" id="3.30.43.10">
    <property type="entry name" value="Uridine Diphospho-n-acetylenolpyruvylglucosamine Reductase, domain 2"/>
    <property type="match status" value="1"/>
</dbReference>
<dbReference type="InterPro" id="IPR016169">
    <property type="entry name" value="FAD-bd_PCMH_sub2"/>
</dbReference>
<dbReference type="PANTHER" id="PTHR21071">
    <property type="entry name" value="UDP-N-ACETYLENOLPYRUVOYLGLUCOSAMINE REDUCTASE"/>
    <property type="match status" value="1"/>
</dbReference>
<keyword evidence="12 16" id="KW-0560">Oxidoreductase</keyword>
<evidence type="ECO:0000259" key="17">
    <source>
        <dbReference type="PROSITE" id="PS51387"/>
    </source>
</evidence>
<dbReference type="AlphaFoldDB" id="E7MZG7"/>
<feature type="active site" evidence="16">
    <location>
        <position position="176"/>
    </location>
</feature>
<evidence type="ECO:0000256" key="12">
    <source>
        <dbReference type="ARBA" id="ARBA00023002"/>
    </source>
</evidence>
<gene>
    <name evidence="16 18" type="primary">murB</name>
    <name evidence="18" type="ORF">HMPREF9555_00108</name>
</gene>
<dbReference type="Pfam" id="PF02873">
    <property type="entry name" value="MurB_C"/>
    <property type="match status" value="1"/>
</dbReference>
<evidence type="ECO:0000313" key="19">
    <source>
        <dbReference type="Proteomes" id="UP000004633"/>
    </source>
</evidence>
<dbReference type="InterPro" id="IPR036318">
    <property type="entry name" value="FAD-bd_PCMH-like_sf"/>
</dbReference>
<evidence type="ECO:0000256" key="6">
    <source>
        <dbReference type="ARBA" id="ARBA00022618"/>
    </source>
</evidence>
<evidence type="ECO:0000256" key="1">
    <source>
        <dbReference type="ARBA" id="ARBA00001974"/>
    </source>
</evidence>
<comment type="cofactor">
    <cofactor evidence="1 16">
        <name>FAD</name>
        <dbReference type="ChEBI" id="CHEBI:57692"/>
    </cofactor>
</comment>
<keyword evidence="19" id="KW-1185">Reference proteome</keyword>
<keyword evidence="13 16" id="KW-0131">Cell cycle</keyword>
<reference evidence="18 19" key="1">
    <citation type="submission" date="2010-08" db="EMBL/GenBank/DDBJ databases">
        <authorList>
            <person name="Weinstock G."/>
            <person name="Sodergren E."/>
            <person name="Clifton S."/>
            <person name="Fulton L."/>
            <person name="Fulton B."/>
            <person name="Courtney L."/>
            <person name="Fronick C."/>
            <person name="Harrison M."/>
            <person name="Strong C."/>
            <person name="Farmer C."/>
            <person name="Delahaunty K."/>
            <person name="Markovic C."/>
            <person name="Hall O."/>
            <person name="Minx P."/>
            <person name="Tomlinson C."/>
            <person name="Mitreva M."/>
            <person name="Hou S."/>
            <person name="Chen J."/>
            <person name="Wollam A."/>
            <person name="Pepin K.H."/>
            <person name="Johnson M."/>
            <person name="Bhonagiri V."/>
            <person name="Zhang X."/>
            <person name="Suruliraj S."/>
            <person name="Warren W."/>
            <person name="Chinwalla A."/>
            <person name="Mardis E.R."/>
            <person name="Wilson R.K."/>
        </authorList>
    </citation>
    <scope>NUCLEOTIDE SEQUENCE [LARGE SCALE GENOMIC DNA]</scope>
    <source>
        <strain evidence="18 19">F0399</strain>
    </source>
</reference>
<name>E7MZG7_9FIRM</name>
<evidence type="ECO:0000256" key="8">
    <source>
        <dbReference type="ARBA" id="ARBA00022827"/>
    </source>
</evidence>
<evidence type="ECO:0000256" key="14">
    <source>
        <dbReference type="ARBA" id="ARBA00023316"/>
    </source>
</evidence>
<evidence type="ECO:0000256" key="16">
    <source>
        <dbReference type="HAMAP-Rule" id="MF_00037"/>
    </source>
</evidence>
<dbReference type="NCBIfam" id="TIGR00179">
    <property type="entry name" value="murB"/>
    <property type="match status" value="1"/>
</dbReference>
<evidence type="ECO:0000256" key="4">
    <source>
        <dbReference type="ARBA" id="ARBA00004752"/>
    </source>
</evidence>
<comment type="caution">
    <text evidence="18">The sequence shown here is derived from an EMBL/GenBank/DDBJ whole genome shotgun (WGS) entry which is preliminary data.</text>
</comment>
<dbReference type="UniPathway" id="UPA00219"/>
<keyword evidence="6 16" id="KW-0132">Cell division</keyword>
<dbReference type="GO" id="GO:0051301">
    <property type="term" value="P:cell division"/>
    <property type="evidence" value="ECO:0007669"/>
    <property type="project" value="UniProtKB-KW"/>
</dbReference>
<dbReference type="GO" id="GO:0005829">
    <property type="term" value="C:cytosol"/>
    <property type="evidence" value="ECO:0007669"/>
    <property type="project" value="TreeGrafter"/>
</dbReference>
<dbReference type="GO" id="GO:0008762">
    <property type="term" value="F:UDP-N-acetylmuramate dehydrogenase activity"/>
    <property type="evidence" value="ECO:0007669"/>
    <property type="project" value="UniProtKB-UniRule"/>
</dbReference>
<keyword evidence="8 16" id="KW-0274">FAD</keyword>
<dbReference type="InterPro" id="IPR011601">
    <property type="entry name" value="MurB_C"/>
</dbReference>
<dbReference type="Pfam" id="PF01565">
    <property type="entry name" value="FAD_binding_4"/>
    <property type="match status" value="1"/>
</dbReference>
<protein>
    <recommendedName>
        <fullName evidence="16">UDP-N-acetylenolpyruvoylglucosamine reductase</fullName>
        <ecNumber evidence="16">1.3.1.98</ecNumber>
    </recommendedName>
    <alternativeName>
        <fullName evidence="16">UDP-N-acetylmuramate dehydrogenase</fullName>
    </alternativeName>
</protein>
<evidence type="ECO:0000256" key="2">
    <source>
        <dbReference type="ARBA" id="ARBA00003921"/>
    </source>
</evidence>
<dbReference type="STRING" id="749551.HMPREF9555_00108"/>
<keyword evidence="9 16" id="KW-0521">NADP</keyword>
<sequence>MNKDFIDFCHKTFDPSRLFMNAPMRFHTTFCIGGPADMLFYPASIDEVQKIIQAAKSYGEPITLMGNGSNILVRDGGIRGLVVRFNHTMSSIVASGSDITVGAGALLKDAAAFAQRQGLTGMEFAAGIPGSIGGAIFMNAGAYDGEMKSIVTQVKTVSAAGEIRSYAAHELDFDYRHSIFHEREEAICEVRLHLTPGNPADILEKMTDLNGRRKSRQPLEYPSAGSTFKRPPGYFAGTLIDEAGLKGFTVGGAQVSRKHAGFIVNIGGATANDVQRLIAAVQERVYARHAVRLVPELRIIGEP</sequence>
<evidence type="ECO:0000256" key="9">
    <source>
        <dbReference type="ARBA" id="ARBA00022857"/>
    </source>
</evidence>
<keyword evidence="7 16" id="KW-0285">Flavoprotein</keyword>
<evidence type="ECO:0000256" key="15">
    <source>
        <dbReference type="ARBA" id="ARBA00048914"/>
    </source>
</evidence>
<proteinExistence type="inferred from homology"/>
<dbReference type="EC" id="1.3.1.98" evidence="16"/>
<dbReference type="PROSITE" id="PS51387">
    <property type="entry name" value="FAD_PCMH"/>
    <property type="match status" value="1"/>
</dbReference>
<dbReference type="InterPro" id="IPR036635">
    <property type="entry name" value="MurB_C_sf"/>
</dbReference>
<dbReference type="GO" id="GO:0071949">
    <property type="term" value="F:FAD binding"/>
    <property type="evidence" value="ECO:0007669"/>
    <property type="project" value="InterPro"/>
</dbReference>
<dbReference type="PANTHER" id="PTHR21071:SF4">
    <property type="entry name" value="UDP-N-ACETYLENOLPYRUVOYLGLUCOSAMINE REDUCTASE"/>
    <property type="match status" value="1"/>
</dbReference>
<comment type="pathway">
    <text evidence="4 16">Cell wall biogenesis; peptidoglycan biosynthesis.</text>
</comment>
<dbReference type="GO" id="GO:0008360">
    <property type="term" value="P:regulation of cell shape"/>
    <property type="evidence" value="ECO:0007669"/>
    <property type="project" value="UniProtKB-KW"/>
</dbReference>
<evidence type="ECO:0000256" key="10">
    <source>
        <dbReference type="ARBA" id="ARBA00022960"/>
    </source>
</evidence>
<dbReference type="EMBL" id="AECV01000001">
    <property type="protein sequence ID" value="EFW30481.1"/>
    <property type="molecule type" value="Genomic_DNA"/>
</dbReference>
<evidence type="ECO:0000256" key="13">
    <source>
        <dbReference type="ARBA" id="ARBA00023306"/>
    </source>
</evidence>
<dbReference type="InterPro" id="IPR006094">
    <property type="entry name" value="Oxid_FAD_bind_N"/>
</dbReference>
<dbReference type="RefSeq" id="WP_009348749.1">
    <property type="nucleotide sequence ID" value="NZ_GL638127.1"/>
</dbReference>
<evidence type="ECO:0000256" key="11">
    <source>
        <dbReference type="ARBA" id="ARBA00022984"/>
    </source>
</evidence>
<dbReference type="NCBIfam" id="NF010480">
    <property type="entry name" value="PRK13905.1"/>
    <property type="match status" value="1"/>
</dbReference>
<evidence type="ECO:0000256" key="7">
    <source>
        <dbReference type="ARBA" id="ARBA00022630"/>
    </source>
</evidence>
<dbReference type="InterPro" id="IPR016167">
    <property type="entry name" value="FAD-bd_PCMH_sub1"/>
</dbReference>
<keyword evidence="10 16" id="KW-0133">Cell shape</keyword>
<keyword evidence="11 16" id="KW-0573">Peptidoglycan synthesis</keyword>
<dbReference type="HAMAP" id="MF_00037">
    <property type="entry name" value="MurB"/>
    <property type="match status" value="1"/>
</dbReference>
<evidence type="ECO:0000313" key="18">
    <source>
        <dbReference type="EMBL" id="EFW30481.1"/>
    </source>
</evidence>
<feature type="active site" evidence="16">
    <location>
        <position position="296"/>
    </location>
</feature>
<keyword evidence="14 16" id="KW-0961">Cell wall biogenesis/degradation</keyword>
<dbReference type="GO" id="GO:0009252">
    <property type="term" value="P:peptidoglycan biosynthetic process"/>
    <property type="evidence" value="ECO:0007669"/>
    <property type="project" value="UniProtKB-UniRule"/>
</dbReference>
<comment type="similarity">
    <text evidence="16">Belongs to the MurB family.</text>
</comment>
<dbReference type="InterPro" id="IPR003170">
    <property type="entry name" value="MurB"/>
</dbReference>
<organism evidence="18 19">
    <name type="scientific">Selenomonas artemidis F0399</name>
    <dbReference type="NCBI Taxonomy" id="749551"/>
    <lineage>
        <taxon>Bacteria</taxon>
        <taxon>Bacillati</taxon>
        <taxon>Bacillota</taxon>
        <taxon>Negativicutes</taxon>
        <taxon>Selenomonadales</taxon>
        <taxon>Selenomonadaceae</taxon>
        <taxon>Selenomonas</taxon>
    </lineage>
</organism>
<feature type="domain" description="FAD-binding PCMH-type" evidence="17">
    <location>
        <begin position="32"/>
        <end position="197"/>
    </location>
</feature>
<dbReference type="GO" id="GO:0071555">
    <property type="term" value="P:cell wall organization"/>
    <property type="evidence" value="ECO:0007669"/>
    <property type="project" value="UniProtKB-KW"/>
</dbReference>
<keyword evidence="5 16" id="KW-0963">Cytoplasm</keyword>
<comment type="subcellular location">
    <subcellularLocation>
        <location evidence="3 16">Cytoplasm</location>
    </subcellularLocation>
</comment>
<dbReference type="Gene3D" id="3.90.78.10">
    <property type="entry name" value="UDP-N-acetylenolpyruvoylglucosamine reductase, C-terminal domain"/>
    <property type="match status" value="1"/>
</dbReference>
<evidence type="ECO:0000256" key="3">
    <source>
        <dbReference type="ARBA" id="ARBA00004496"/>
    </source>
</evidence>
<dbReference type="Gene3D" id="3.30.465.10">
    <property type="match status" value="1"/>
</dbReference>